<dbReference type="Gene3D" id="3.40.50.720">
    <property type="entry name" value="NAD(P)-binding Rossmann-like Domain"/>
    <property type="match status" value="1"/>
</dbReference>
<proteinExistence type="predicted"/>
<dbReference type="SUPFAM" id="SSF50129">
    <property type="entry name" value="GroES-like"/>
    <property type="match status" value="1"/>
</dbReference>
<evidence type="ECO:0000313" key="4">
    <source>
        <dbReference type="Proteomes" id="UP000717634"/>
    </source>
</evidence>
<evidence type="ECO:0000259" key="2">
    <source>
        <dbReference type="SMART" id="SM00829"/>
    </source>
</evidence>
<dbReference type="InterPro" id="IPR011032">
    <property type="entry name" value="GroES-like_sf"/>
</dbReference>
<evidence type="ECO:0000256" key="1">
    <source>
        <dbReference type="ARBA" id="ARBA00023002"/>
    </source>
</evidence>
<gene>
    <name evidence="3" type="ORF">HBN54_003430</name>
</gene>
<protein>
    <recommendedName>
        <fullName evidence="2">Enoyl reductase (ER) domain-containing protein</fullName>
    </recommendedName>
</protein>
<dbReference type="Gene3D" id="3.90.180.10">
    <property type="entry name" value="Medium-chain alcohol dehydrogenases, catalytic domain"/>
    <property type="match status" value="1"/>
</dbReference>
<dbReference type="InterPro" id="IPR045010">
    <property type="entry name" value="MDR_fam"/>
</dbReference>
<dbReference type="Pfam" id="PF16884">
    <property type="entry name" value="ADH_N_2"/>
    <property type="match status" value="1"/>
</dbReference>
<evidence type="ECO:0000313" key="3">
    <source>
        <dbReference type="EMBL" id="NKI90820.1"/>
    </source>
</evidence>
<dbReference type="PANTHER" id="PTHR43205:SF7">
    <property type="entry name" value="PROSTAGLANDIN REDUCTASE 1"/>
    <property type="match status" value="1"/>
</dbReference>
<reference evidence="3 4" key="1">
    <citation type="submission" date="2020-03" db="EMBL/GenBank/DDBJ databases">
        <title>Genomic Encyclopedia of Type Strains, Phase IV (KMG-V): Genome sequencing to study the core and pangenomes of soil and plant-associated prokaryotes.</title>
        <authorList>
            <person name="Whitman W."/>
        </authorList>
    </citation>
    <scope>NUCLEOTIDE SEQUENCE [LARGE SCALE GENOMIC DNA]</scope>
    <source>
        <strain evidence="3 4">1B</strain>
    </source>
</reference>
<feature type="domain" description="Enoyl reductase (ER)" evidence="2">
    <location>
        <begin position="16"/>
        <end position="340"/>
    </location>
</feature>
<dbReference type="InterPro" id="IPR020843">
    <property type="entry name" value="ER"/>
</dbReference>
<organism evidence="3 4">
    <name type="scientific">Hymenobacter artigasi</name>
    <dbReference type="NCBI Taxonomy" id="2719616"/>
    <lineage>
        <taxon>Bacteria</taxon>
        <taxon>Pseudomonadati</taxon>
        <taxon>Bacteroidota</taxon>
        <taxon>Cytophagia</taxon>
        <taxon>Cytophagales</taxon>
        <taxon>Hymenobacteraceae</taxon>
        <taxon>Hymenobacter</taxon>
    </lineage>
</organism>
<dbReference type="SMART" id="SM00829">
    <property type="entry name" value="PKS_ER"/>
    <property type="match status" value="1"/>
</dbReference>
<dbReference type="RefSeq" id="WP_168674410.1">
    <property type="nucleotide sequence ID" value="NZ_JAAVTK010000011.1"/>
</dbReference>
<keyword evidence="4" id="KW-1185">Reference proteome</keyword>
<keyword evidence="1" id="KW-0560">Oxidoreductase</keyword>
<dbReference type="InterPro" id="IPR013149">
    <property type="entry name" value="ADH-like_C"/>
</dbReference>
<dbReference type="InterPro" id="IPR036291">
    <property type="entry name" value="NAD(P)-bd_dom_sf"/>
</dbReference>
<accession>A0ABX1HLX1</accession>
<dbReference type="Pfam" id="PF00107">
    <property type="entry name" value="ADH_zinc_N"/>
    <property type="match status" value="1"/>
</dbReference>
<dbReference type="CDD" id="cd05288">
    <property type="entry name" value="PGDH"/>
    <property type="match status" value="1"/>
</dbReference>
<dbReference type="SUPFAM" id="SSF51735">
    <property type="entry name" value="NAD(P)-binding Rossmann-fold domains"/>
    <property type="match status" value="1"/>
</dbReference>
<dbReference type="InterPro" id="IPR041694">
    <property type="entry name" value="ADH_N_2"/>
</dbReference>
<name>A0ABX1HLX1_9BACT</name>
<dbReference type="PANTHER" id="PTHR43205">
    <property type="entry name" value="PROSTAGLANDIN REDUCTASE"/>
    <property type="match status" value="1"/>
</dbReference>
<sequence>MPLSNTRVKLASRPVGLPQPANFDIETIDVPALEDVQVLVKISFISLDPAMRGWMNEGRSYIKPIAIGDVFRAGVAGQVAESKNPAFAVGDYVTGNLGVQQYAVVGAGATDPRSPDYLVKVDPGIVPLEAYLATLGMPGMTAYFGLLDTGQPKAGETVVVSGAAGAVGSVVGQIARLKGCRVVGIAGDQEKCDYCVQTLGFDACINYKTDNVRQALRAAAPQGIDVYFDNVGGEILDLVLEQIRLKARIIICGAISQYNSTTGVRGPANYLSLLMNRARMEGIVVFDNAANYGLAAREMAGWIKEGKLHSPKIQVEHGVENFLPALLKLFSGENFGKLVLVP</sequence>
<comment type="caution">
    <text evidence="3">The sequence shown here is derived from an EMBL/GenBank/DDBJ whole genome shotgun (WGS) entry which is preliminary data.</text>
</comment>
<dbReference type="Proteomes" id="UP000717634">
    <property type="component" value="Unassembled WGS sequence"/>
</dbReference>
<dbReference type="EMBL" id="JAAVTK010000011">
    <property type="protein sequence ID" value="NKI90820.1"/>
    <property type="molecule type" value="Genomic_DNA"/>
</dbReference>